<comment type="subcellular location">
    <subcellularLocation>
        <location evidence="1">Membrane</location>
        <topology evidence="1">Multi-pass membrane protein</topology>
    </subcellularLocation>
</comment>
<dbReference type="EMBL" id="KE384723">
    <property type="protein sequence ID" value="KJK82500.1"/>
    <property type="molecule type" value="Genomic_DNA"/>
</dbReference>
<keyword evidence="5 6" id="KW-0472">Membrane</keyword>
<feature type="transmembrane region" description="Helical" evidence="6">
    <location>
        <begin position="408"/>
        <end position="426"/>
    </location>
</feature>
<gene>
    <name evidence="7" type="ORF">H634G_02106</name>
</gene>
<evidence type="ECO:0000256" key="4">
    <source>
        <dbReference type="ARBA" id="ARBA00022989"/>
    </source>
</evidence>
<evidence type="ECO:0000313" key="7">
    <source>
        <dbReference type="EMBL" id="KJK82500.1"/>
    </source>
</evidence>
<dbReference type="SUPFAM" id="SSF103473">
    <property type="entry name" value="MFS general substrate transporter"/>
    <property type="match status" value="1"/>
</dbReference>
<protein>
    <recommendedName>
        <fullName evidence="9">Major facilitator superfamily (MFS) profile domain-containing protein</fullName>
    </recommendedName>
</protein>
<reference evidence="8" key="1">
    <citation type="journal article" date="2014" name="BMC Genomics">
        <title>The genome sequence of the biocontrol fungus Metarhizium anisopliae and comparative genomics of Metarhizium species.</title>
        <authorList>
            <person name="Pattemore J.A."/>
            <person name="Hane J.K."/>
            <person name="Williams A.H."/>
            <person name="Wilson B.A."/>
            <person name="Stodart B.J."/>
            <person name="Ash G.J."/>
        </authorList>
    </citation>
    <scope>NUCLEOTIDE SEQUENCE [LARGE SCALE GENOMIC DNA]</scope>
    <source>
        <strain evidence="8">BRIP 53293</strain>
    </source>
</reference>
<keyword evidence="2" id="KW-0813">Transport</keyword>
<dbReference type="AlphaFoldDB" id="A0A0D9PCH7"/>
<organism evidence="7 8">
    <name type="scientific">Metarhizium anisopliae BRIP 53293</name>
    <dbReference type="NCBI Taxonomy" id="1291518"/>
    <lineage>
        <taxon>Eukaryota</taxon>
        <taxon>Fungi</taxon>
        <taxon>Dikarya</taxon>
        <taxon>Ascomycota</taxon>
        <taxon>Pezizomycotina</taxon>
        <taxon>Sordariomycetes</taxon>
        <taxon>Hypocreomycetidae</taxon>
        <taxon>Hypocreales</taxon>
        <taxon>Clavicipitaceae</taxon>
        <taxon>Metarhizium</taxon>
    </lineage>
</organism>
<evidence type="ECO:0008006" key="9">
    <source>
        <dbReference type="Google" id="ProtNLM"/>
    </source>
</evidence>
<dbReference type="GO" id="GO:0016020">
    <property type="term" value="C:membrane"/>
    <property type="evidence" value="ECO:0007669"/>
    <property type="project" value="UniProtKB-SubCell"/>
</dbReference>
<keyword evidence="3 6" id="KW-0812">Transmembrane</keyword>
<name>A0A0D9PCH7_METAN</name>
<feature type="transmembrane region" description="Helical" evidence="6">
    <location>
        <begin position="461"/>
        <end position="483"/>
    </location>
</feature>
<evidence type="ECO:0000313" key="8">
    <source>
        <dbReference type="Proteomes" id="UP000054544"/>
    </source>
</evidence>
<evidence type="ECO:0000256" key="2">
    <source>
        <dbReference type="ARBA" id="ARBA00022448"/>
    </source>
</evidence>
<dbReference type="PANTHER" id="PTHR23511:SF4">
    <property type="entry name" value="MAJOR FACILITATOR SUPERFAMILY (MFS) PROFILE DOMAIN-CONTAINING PROTEIN"/>
    <property type="match status" value="1"/>
</dbReference>
<feature type="transmembrane region" description="Helical" evidence="6">
    <location>
        <begin position="522"/>
        <end position="543"/>
    </location>
</feature>
<dbReference type="PANTHER" id="PTHR23511">
    <property type="entry name" value="SYNAPTIC VESICLE GLYCOPROTEIN 2"/>
    <property type="match status" value="1"/>
</dbReference>
<evidence type="ECO:0000256" key="5">
    <source>
        <dbReference type="ARBA" id="ARBA00023136"/>
    </source>
</evidence>
<keyword evidence="4 6" id="KW-1133">Transmembrane helix</keyword>
<dbReference type="Proteomes" id="UP000054544">
    <property type="component" value="Unassembled WGS sequence"/>
</dbReference>
<evidence type="ECO:0000256" key="6">
    <source>
        <dbReference type="SAM" id="Phobius"/>
    </source>
</evidence>
<accession>A0A0D9PCH7</accession>
<keyword evidence="8" id="KW-1185">Reference proteome</keyword>
<sequence>MATEEMFGPSLIAFSEANTCTETTSAQATLVDACDPLHGLFDALQQFLAQNNVMFVQNFTIDMAKSSDQDGCAGDVLTLNAQVLSLGGTGSIDHLSPANSQLVMDAAVSSTCGSLSDTTWNSDALATSEMTSHQSSPDVSMALAGGRDVSSHLDPFTWDSSEGHFALSVPTLTPIPVSTPDAHSDDGTYLPPRASIQVIRADYLTYLATELPRWTQTGLWGAKATAPQSTGNNNNSQFRDLERAYSAICMLDRRISDDTICKRRALIELHREYTRALWTRGDKTTTTTGAPRRVGRGHATPIIDRILRAAHGNWKSLDESQRKTLRARFHNSKRYGKRWMLLTEKLGRGILLLCSPKLAKMVEMGPPTILEMFRANADPVFVLYLPVYLQHNGTNFGNGSIAQTYRDYVISATVGIFGPIFATYLVNVPFLGRRRSMALTALRAAAFGGGFTAVRTEAANIAFSSMISFWQNTFCGILYAYTLEVTPTANRGTGAGLALGLGRIASLSSPFIATFGDLTSGVPIWVLVGIYGLIALVACILPFEPQKFTAAERV</sequence>
<evidence type="ECO:0000256" key="3">
    <source>
        <dbReference type="ARBA" id="ARBA00022692"/>
    </source>
</evidence>
<dbReference type="InterPro" id="IPR036259">
    <property type="entry name" value="MFS_trans_sf"/>
</dbReference>
<evidence type="ECO:0000256" key="1">
    <source>
        <dbReference type="ARBA" id="ARBA00004141"/>
    </source>
</evidence>
<dbReference type="Gene3D" id="1.20.1250.20">
    <property type="entry name" value="MFS general substrate transporter like domains"/>
    <property type="match status" value="1"/>
</dbReference>
<proteinExistence type="predicted"/>